<dbReference type="GO" id="GO:0006508">
    <property type="term" value="P:proteolysis"/>
    <property type="evidence" value="ECO:0007669"/>
    <property type="project" value="UniProtKB-KW"/>
</dbReference>
<dbReference type="Gene3D" id="3.40.50.1820">
    <property type="entry name" value="alpha/beta hydrolase"/>
    <property type="match status" value="1"/>
</dbReference>
<dbReference type="Pfam" id="PF05577">
    <property type="entry name" value="Peptidase_S28"/>
    <property type="match status" value="1"/>
</dbReference>
<keyword evidence="4" id="KW-0378">Hydrolase</keyword>
<name>F6V055_CIOIN</name>
<evidence type="ECO:0000256" key="3">
    <source>
        <dbReference type="ARBA" id="ARBA00022729"/>
    </source>
</evidence>
<dbReference type="FunCoup" id="F6V055">
    <property type="interactions" value="4"/>
</dbReference>
<dbReference type="InParanoid" id="F6V055"/>
<sequence length="492" mass="54509">MKSLFCFTLLAFLLHATTATYHTKYFEQFVDHFNFQSNGNATYMQRYLISDEHWVAGKGPMLFYAGNEGDIVGFKDASGLLTETAPKLGAMVVFAEHRFYGTSLPFGNDSFIDKNIGLLSIEQAMADYAYLLKHLKSSYNADDIPIIAFGGSYGGILAAYMRIKYPNLITGALAASAPIYWTSGEGNPHGFWKSVTTIFGHNEGCVNRVKEGFAETAKYAQQGKYDVISKGFKTCSQVKSSSLMHLYGWVRNSFTQLAMANYPYPANFFGPLPAFPVNVACEKMLKANTAIEGMLEATSLLYNGTGDKDCFDIYEEYIECSDPTGCSLGLAARSWDYQGCTEIVLPGGSTNITDMFPAIPFTPEIRKKYCETHQRVTPRRNWLALNFWTDNLKLSSNIIFSNGDLDPWKDGGILHDLSPTVVALLVKGGAHHLDLRGSNPQDPPSVIEVRKHEVEIISGWIAQHWEKILGNTGSLLPLKLTSKSVAPKYRGL</sequence>
<evidence type="ECO:0000256" key="5">
    <source>
        <dbReference type="ARBA" id="ARBA00023180"/>
    </source>
</evidence>
<feature type="chain" id="PRO_5003344268" evidence="6">
    <location>
        <begin position="20"/>
        <end position="492"/>
    </location>
</feature>
<dbReference type="HOGENOM" id="CLU_020959_0_0_1"/>
<dbReference type="Ensembl" id="ENSCINT00000014279.3">
    <property type="protein sequence ID" value="ENSCINP00000014279.3"/>
    <property type="gene ID" value="ENSCING00000006955.3"/>
</dbReference>
<evidence type="ECO:0000313" key="8">
    <source>
        <dbReference type="Proteomes" id="UP000008144"/>
    </source>
</evidence>
<comment type="similarity">
    <text evidence="1">Belongs to the peptidase S28 family.</text>
</comment>
<feature type="signal peptide" evidence="6">
    <location>
        <begin position="1"/>
        <end position="19"/>
    </location>
</feature>
<proteinExistence type="inferred from homology"/>
<evidence type="ECO:0000256" key="1">
    <source>
        <dbReference type="ARBA" id="ARBA00011079"/>
    </source>
</evidence>
<reference evidence="7" key="2">
    <citation type="journal article" date="2008" name="Genome Biol.">
        <title>Improved genome assembly and evidence-based global gene model set for the chordate Ciona intestinalis: new insight into intron and operon populations.</title>
        <authorList>
            <person name="Satou Y."/>
            <person name="Mineta K."/>
            <person name="Ogasawara M."/>
            <person name="Sasakura Y."/>
            <person name="Shoguchi E."/>
            <person name="Ueno K."/>
            <person name="Yamada L."/>
            <person name="Matsumoto J."/>
            <person name="Wasserscheid J."/>
            <person name="Dewar K."/>
            <person name="Wiley G.B."/>
            <person name="Macmil S.L."/>
            <person name="Roe B.A."/>
            <person name="Zeller R.W."/>
            <person name="Hastings K.E."/>
            <person name="Lemaire P."/>
            <person name="Lindquist E."/>
            <person name="Endo T."/>
            <person name="Hotta K."/>
            <person name="Inaba K."/>
        </authorList>
    </citation>
    <scope>NUCLEOTIDE SEQUENCE [LARGE SCALE GENOMIC DNA]</scope>
    <source>
        <strain evidence="7">wild type</strain>
    </source>
</reference>
<dbReference type="InterPro" id="IPR008758">
    <property type="entry name" value="Peptidase_S28"/>
</dbReference>
<keyword evidence="2" id="KW-0645">Protease</keyword>
<organism evidence="7 8">
    <name type="scientific">Ciona intestinalis</name>
    <name type="common">Transparent sea squirt</name>
    <name type="synonym">Ascidia intestinalis</name>
    <dbReference type="NCBI Taxonomy" id="7719"/>
    <lineage>
        <taxon>Eukaryota</taxon>
        <taxon>Metazoa</taxon>
        <taxon>Chordata</taxon>
        <taxon>Tunicata</taxon>
        <taxon>Ascidiacea</taxon>
        <taxon>Phlebobranchia</taxon>
        <taxon>Cionidae</taxon>
        <taxon>Ciona</taxon>
    </lineage>
</organism>
<keyword evidence="3 6" id="KW-0732">Signal</keyword>
<dbReference type="GO" id="GO:0031982">
    <property type="term" value="C:vesicle"/>
    <property type="evidence" value="ECO:0000318"/>
    <property type="project" value="GO_Central"/>
</dbReference>
<evidence type="ECO:0000256" key="4">
    <source>
        <dbReference type="ARBA" id="ARBA00022801"/>
    </source>
</evidence>
<reference evidence="7" key="3">
    <citation type="submission" date="2025-08" db="UniProtKB">
        <authorList>
            <consortium name="Ensembl"/>
        </authorList>
    </citation>
    <scope>IDENTIFICATION</scope>
</reference>
<evidence type="ECO:0000256" key="2">
    <source>
        <dbReference type="ARBA" id="ARBA00022670"/>
    </source>
</evidence>
<evidence type="ECO:0000313" key="7">
    <source>
        <dbReference type="Ensembl" id="ENSCINP00000014279.3"/>
    </source>
</evidence>
<dbReference type="SUPFAM" id="SSF53474">
    <property type="entry name" value="alpha/beta-Hydrolases"/>
    <property type="match status" value="1"/>
</dbReference>
<evidence type="ECO:0000256" key="6">
    <source>
        <dbReference type="SAM" id="SignalP"/>
    </source>
</evidence>
<dbReference type="Gene3D" id="1.20.120.980">
    <property type="entry name" value="Serine carboxypeptidase S28, SKS domain"/>
    <property type="match status" value="1"/>
</dbReference>
<dbReference type="PANTHER" id="PTHR11010:SF107">
    <property type="entry name" value="DIPEPTIDYL PEPTIDASE 2"/>
    <property type="match status" value="1"/>
</dbReference>
<dbReference type="GO" id="GO:0008239">
    <property type="term" value="F:dipeptidyl-peptidase activity"/>
    <property type="evidence" value="ECO:0000318"/>
    <property type="project" value="GO_Central"/>
</dbReference>
<reference evidence="7" key="4">
    <citation type="submission" date="2025-09" db="UniProtKB">
        <authorList>
            <consortium name="Ensembl"/>
        </authorList>
    </citation>
    <scope>IDENTIFICATION</scope>
</reference>
<keyword evidence="8" id="KW-1185">Reference proteome</keyword>
<dbReference type="PANTHER" id="PTHR11010">
    <property type="entry name" value="PROTEASE S28 PRO-X CARBOXYPEPTIDASE-RELATED"/>
    <property type="match status" value="1"/>
</dbReference>
<dbReference type="InterPro" id="IPR042269">
    <property type="entry name" value="Ser_carbopepase_S28_SKS"/>
</dbReference>
<keyword evidence="5" id="KW-0325">Glycoprotein</keyword>
<accession>F6V055</accession>
<dbReference type="AlphaFoldDB" id="F6V055"/>
<dbReference type="OMA" id="ELYMPMS"/>
<protein>
    <submittedName>
        <fullName evidence="7">Uncharacterized protein</fullName>
    </submittedName>
</protein>
<dbReference type="InterPro" id="IPR029058">
    <property type="entry name" value="AB_hydrolase_fold"/>
</dbReference>
<dbReference type="Proteomes" id="UP000008144">
    <property type="component" value="Chromosome 9"/>
</dbReference>
<dbReference type="EMBL" id="EAAA01002795">
    <property type="status" value="NOT_ANNOTATED_CDS"/>
    <property type="molecule type" value="Genomic_DNA"/>
</dbReference>
<reference evidence="8" key="1">
    <citation type="journal article" date="2002" name="Science">
        <title>The draft genome of Ciona intestinalis: insights into chordate and vertebrate origins.</title>
        <authorList>
            <person name="Dehal P."/>
            <person name="Satou Y."/>
            <person name="Campbell R.K."/>
            <person name="Chapman J."/>
            <person name="Degnan B."/>
            <person name="De Tomaso A."/>
            <person name="Davidson B."/>
            <person name="Di Gregorio A."/>
            <person name="Gelpke M."/>
            <person name="Goodstein D.M."/>
            <person name="Harafuji N."/>
            <person name="Hastings K.E."/>
            <person name="Ho I."/>
            <person name="Hotta K."/>
            <person name="Huang W."/>
            <person name="Kawashima T."/>
            <person name="Lemaire P."/>
            <person name="Martinez D."/>
            <person name="Meinertzhagen I.A."/>
            <person name="Necula S."/>
            <person name="Nonaka M."/>
            <person name="Putnam N."/>
            <person name="Rash S."/>
            <person name="Saiga H."/>
            <person name="Satake M."/>
            <person name="Terry A."/>
            <person name="Yamada L."/>
            <person name="Wang H.G."/>
            <person name="Awazu S."/>
            <person name="Azumi K."/>
            <person name="Boore J."/>
            <person name="Branno M."/>
            <person name="Chin-Bow S."/>
            <person name="DeSantis R."/>
            <person name="Doyle S."/>
            <person name="Francino P."/>
            <person name="Keys D.N."/>
            <person name="Haga S."/>
            <person name="Hayashi H."/>
            <person name="Hino K."/>
            <person name="Imai K.S."/>
            <person name="Inaba K."/>
            <person name="Kano S."/>
            <person name="Kobayashi K."/>
            <person name="Kobayashi M."/>
            <person name="Lee B.I."/>
            <person name="Makabe K.W."/>
            <person name="Manohar C."/>
            <person name="Matassi G."/>
            <person name="Medina M."/>
            <person name="Mochizuki Y."/>
            <person name="Mount S."/>
            <person name="Morishita T."/>
            <person name="Miura S."/>
            <person name="Nakayama A."/>
            <person name="Nishizaka S."/>
            <person name="Nomoto H."/>
            <person name="Ohta F."/>
            <person name="Oishi K."/>
            <person name="Rigoutsos I."/>
            <person name="Sano M."/>
            <person name="Sasaki A."/>
            <person name="Sasakura Y."/>
            <person name="Shoguchi E."/>
            <person name="Shin-i T."/>
            <person name="Spagnuolo A."/>
            <person name="Stainier D."/>
            <person name="Suzuki M.M."/>
            <person name="Tassy O."/>
            <person name="Takatori N."/>
            <person name="Tokuoka M."/>
            <person name="Yagi K."/>
            <person name="Yoshizaki F."/>
            <person name="Wada S."/>
            <person name="Zhang C."/>
            <person name="Hyatt P.D."/>
            <person name="Larimer F."/>
            <person name="Detter C."/>
            <person name="Doggett N."/>
            <person name="Glavina T."/>
            <person name="Hawkins T."/>
            <person name="Richardson P."/>
            <person name="Lucas S."/>
            <person name="Kohara Y."/>
            <person name="Levine M."/>
            <person name="Satoh N."/>
            <person name="Rokhsar D.S."/>
        </authorList>
    </citation>
    <scope>NUCLEOTIDE SEQUENCE [LARGE SCALE GENOMIC DNA]</scope>
</reference>
<dbReference type="GO" id="GO:0070008">
    <property type="term" value="F:serine-type exopeptidase activity"/>
    <property type="evidence" value="ECO:0007669"/>
    <property type="project" value="InterPro"/>
</dbReference>
<dbReference type="GeneTree" id="ENSGT00940000159838"/>